<keyword evidence="6" id="KW-0547">Nucleotide-binding</keyword>
<gene>
    <name evidence="11" type="ORF">GFER_01950</name>
</gene>
<dbReference type="Pfam" id="PF01909">
    <property type="entry name" value="NTP_transf_2"/>
    <property type="match status" value="1"/>
</dbReference>
<comment type="caution">
    <text evidence="11">The sequence shown here is derived from an EMBL/GenBank/DDBJ whole genome shotgun (WGS) entry which is preliminary data.</text>
</comment>
<sequence>MPTCNDITYKLHNHLTELRQQFGVEKIGIFGSYARNEQRPESDIDLLVEFGQPVGFVRFMQLEAHLQDLLGKKVDLVTPKALKPHMGKRILDEVRYVQ</sequence>
<comment type="similarity">
    <text evidence="9">Belongs to the MntA antitoxin family.</text>
</comment>
<reference evidence="11 12" key="1">
    <citation type="submission" date="2014-12" db="EMBL/GenBank/DDBJ databases">
        <title>Genomes of Geoalkalibacter ferrihydriticus and Geoalkalibacter subterraneus, two haloalkaliphilic metal-reducing members of the Geobacteraceae.</title>
        <authorList>
            <person name="Badalamenti J.P."/>
            <person name="Torres C.I."/>
            <person name="Krajmalnik-Brown R."/>
            <person name="Bond D.R."/>
        </authorList>
    </citation>
    <scope>NUCLEOTIDE SEQUENCE [LARGE SCALE GENOMIC DNA]</scope>
    <source>
        <strain evidence="11 12">DSM 17813</strain>
    </source>
</reference>
<keyword evidence="5" id="KW-0479">Metal-binding</keyword>
<dbReference type="CDD" id="cd05403">
    <property type="entry name" value="NT_KNTase_like"/>
    <property type="match status" value="1"/>
</dbReference>
<feature type="domain" description="Polymerase nucleotidyl transferase" evidence="10">
    <location>
        <begin position="13"/>
        <end position="96"/>
    </location>
</feature>
<dbReference type="SUPFAM" id="SSF81301">
    <property type="entry name" value="Nucleotidyltransferase"/>
    <property type="match status" value="1"/>
</dbReference>
<dbReference type="PANTHER" id="PTHR33571:SF14">
    <property type="entry name" value="PROTEIN ADENYLYLTRANSFERASE MJ0435-RELATED"/>
    <property type="match status" value="1"/>
</dbReference>
<accession>A0A0C2HK98</accession>
<dbReference type="GO" id="GO:0016779">
    <property type="term" value="F:nucleotidyltransferase activity"/>
    <property type="evidence" value="ECO:0007669"/>
    <property type="project" value="UniProtKB-KW"/>
</dbReference>
<evidence type="ECO:0000313" key="12">
    <source>
        <dbReference type="Proteomes" id="UP000035068"/>
    </source>
</evidence>
<evidence type="ECO:0000256" key="1">
    <source>
        <dbReference type="ARBA" id="ARBA00001946"/>
    </source>
</evidence>
<dbReference type="Gene3D" id="3.30.460.10">
    <property type="entry name" value="Beta Polymerase, domain 2"/>
    <property type="match status" value="1"/>
</dbReference>
<proteinExistence type="inferred from homology"/>
<dbReference type="Proteomes" id="UP000035068">
    <property type="component" value="Unassembled WGS sequence"/>
</dbReference>
<evidence type="ECO:0000256" key="8">
    <source>
        <dbReference type="ARBA" id="ARBA00022842"/>
    </source>
</evidence>
<evidence type="ECO:0000313" key="11">
    <source>
        <dbReference type="EMBL" id="KIH77496.1"/>
    </source>
</evidence>
<comment type="cofactor">
    <cofactor evidence="1">
        <name>Mg(2+)</name>
        <dbReference type="ChEBI" id="CHEBI:18420"/>
    </cofactor>
</comment>
<evidence type="ECO:0000256" key="4">
    <source>
        <dbReference type="ARBA" id="ARBA00022695"/>
    </source>
</evidence>
<dbReference type="InterPro" id="IPR043519">
    <property type="entry name" value="NT_sf"/>
</dbReference>
<organism evidence="11 12">
    <name type="scientific">Geoalkalibacter ferrihydriticus DSM 17813</name>
    <dbReference type="NCBI Taxonomy" id="1121915"/>
    <lineage>
        <taxon>Bacteria</taxon>
        <taxon>Pseudomonadati</taxon>
        <taxon>Thermodesulfobacteriota</taxon>
        <taxon>Desulfuromonadia</taxon>
        <taxon>Desulfuromonadales</taxon>
        <taxon>Geoalkalibacteraceae</taxon>
        <taxon>Geoalkalibacter</taxon>
    </lineage>
</organism>
<dbReference type="AlphaFoldDB" id="A0A0C2HK98"/>
<dbReference type="GO" id="GO:0046872">
    <property type="term" value="F:metal ion binding"/>
    <property type="evidence" value="ECO:0007669"/>
    <property type="project" value="UniProtKB-KW"/>
</dbReference>
<protein>
    <recommendedName>
        <fullName evidence="10">Polymerase nucleotidyl transferase domain-containing protein</fullName>
    </recommendedName>
</protein>
<keyword evidence="7" id="KW-0067">ATP-binding</keyword>
<keyword evidence="12" id="KW-1185">Reference proteome</keyword>
<dbReference type="PANTHER" id="PTHR33571">
    <property type="entry name" value="SSL8005 PROTEIN"/>
    <property type="match status" value="1"/>
</dbReference>
<name>A0A0C2HK98_9BACT</name>
<dbReference type="InterPro" id="IPR052038">
    <property type="entry name" value="Type-VII_TA_antitoxin"/>
</dbReference>
<dbReference type="GO" id="GO:0005524">
    <property type="term" value="F:ATP binding"/>
    <property type="evidence" value="ECO:0007669"/>
    <property type="project" value="UniProtKB-KW"/>
</dbReference>
<dbReference type="EMBL" id="JWJD01000001">
    <property type="protein sequence ID" value="KIH77496.1"/>
    <property type="molecule type" value="Genomic_DNA"/>
</dbReference>
<evidence type="ECO:0000256" key="5">
    <source>
        <dbReference type="ARBA" id="ARBA00022723"/>
    </source>
</evidence>
<evidence type="ECO:0000256" key="9">
    <source>
        <dbReference type="ARBA" id="ARBA00038276"/>
    </source>
</evidence>
<keyword evidence="8" id="KW-0460">Magnesium</keyword>
<keyword evidence="2" id="KW-1277">Toxin-antitoxin system</keyword>
<evidence type="ECO:0000259" key="10">
    <source>
        <dbReference type="Pfam" id="PF01909"/>
    </source>
</evidence>
<keyword evidence="4" id="KW-0548">Nucleotidyltransferase</keyword>
<dbReference type="InterPro" id="IPR002934">
    <property type="entry name" value="Polymerase_NTP_transf_dom"/>
</dbReference>
<evidence type="ECO:0000256" key="7">
    <source>
        <dbReference type="ARBA" id="ARBA00022840"/>
    </source>
</evidence>
<evidence type="ECO:0000256" key="6">
    <source>
        <dbReference type="ARBA" id="ARBA00022741"/>
    </source>
</evidence>
<evidence type="ECO:0000256" key="3">
    <source>
        <dbReference type="ARBA" id="ARBA00022679"/>
    </source>
</evidence>
<dbReference type="RefSeq" id="WP_040095561.1">
    <property type="nucleotide sequence ID" value="NZ_JWJD01000001.1"/>
</dbReference>
<evidence type="ECO:0000256" key="2">
    <source>
        <dbReference type="ARBA" id="ARBA00022649"/>
    </source>
</evidence>
<keyword evidence="3" id="KW-0808">Transferase</keyword>